<name>A0A0F5VE40_9GAMM</name>
<evidence type="ECO:0000313" key="2">
    <source>
        <dbReference type="Proteomes" id="UP000033633"/>
    </source>
</evidence>
<keyword evidence="2" id="KW-1185">Reference proteome</keyword>
<dbReference type="InterPro" id="IPR021378">
    <property type="entry name" value="DUF3010"/>
</dbReference>
<dbReference type="OrthoDB" id="6214536at2"/>
<dbReference type="EMBL" id="JWYV01000004">
    <property type="protein sequence ID" value="KKD00399.1"/>
    <property type="molecule type" value="Genomic_DNA"/>
</dbReference>
<dbReference type="AlphaFoldDB" id="A0A0F5VE40"/>
<sequence>MKIFAVELKGKEANLCLLSLKQGMFSIPDCRSQKLVLSDAFDNQQMRQFQKSFQKLIEDYQVEHVVIKTRETRGKHAGSAESFKMETAIQLIADLDVTFISNADIKEKLKRNPLSVDFRGTGLRQFQENAFVAGYAFLSK</sequence>
<dbReference type="Proteomes" id="UP000033633">
    <property type="component" value="Unassembled WGS sequence"/>
</dbReference>
<dbReference type="PATRIC" id="fig|265726.11.peg.3466"/>
<gene>
    <name evidence="1" type="ORF">KY46_07050</name>
</gene>
<reference evidence="1 2" key="1">
    <citation type="submission" date="2014-12" db="EMBL/GenBank/DDBJ databases">
        <title>Mercury Reductase activity and rhizosphere competence traits in the genome of root associated Photobacterium halotolerans MELD1.</title>
        <authorList>
            <person name="Mathew D.C."/>
            <person name="Huang C.-C."/>
        </authorList>
    </citation>
    <scope>NUCLEOTIDE SEQUENCE [LARGE SCALE GENOMIC DNA]</scope>
    <source>
        <strain evidence="1 2">MELD1</strain>
    </source>
</reference>
<protein>
    <recommendedName>
        <fullName evidence="3">DUF3010 domain-containing protein</fullName>
    </recommendedName>
</protein>
<dbReference type="STRING" id="265726.KY46_07050"/>
<dbReference type="Pfam" id="PF11215">
    <property type="entry name" value="DUF3010"/>
    <property type="match status" value="1"/>
</dbReference>
<evidence type="ECO:0000313" key="1">
    <source>
        <dbReference type="EMBL" id="KKD00399.1"/>
    </source>
</evidence>
<accession>A0A0F5VE40</accession>
<dbReference type="RefSeq" id="WP_046219934.1">
    <property type="nucleotide sequence ID" value="NZ_JWYV01000004.1"/>
</dbReference>
<comment type="caution">
    <text evidence="1">The sequence shown here is derived from an EMBL/GenBank/DDBJ whole genome shotgun (WGS) entry which is preliminary data.</text>
</comment>
<evidence type="ECO:0008006" key="3">
    <source>
        <dbReference type="Google" id="ProtNLM"/>
    </source>
</evidence>
<proteinExistence type="predicted"/>
<organism evidence="1 2">
    <name type="scientific">Photobacterium halotolerans</name>
    <dbReference type="NCBI Taxonomy" id="265726"/>
    <lineage>
        <taxon>Bacteria</taxon>
        <taxon>Pseudomonadati</taxon>
        <taxon>Pseudomonadota</taxon>
        <taxon>Gammaproteobacteria</taxon>
        <taxon>Vibrionales</taxon>
        <taxon>Vibrionaceae</taxon>
        <taxon>Photobacterium</taxon>
    </lineage>
</organism>